<dbReference type="NCBIfam" id="TIGR00745">
    <property type="entry name" value="apbA_panE"/>
    <property type="match status" value="1"/>
</dbReference>
<keyword evidence="4" id="KW-0560">Oxidoreductase</keyword>
<feature type="domain" description="Ketopantoate reductase C-terminal" evidence="8">
    <location>
        <begin position="253"/>
        <end position="382"/>
    </location>
</feature>
<dbReference type="InterPro" id="IPR036291">
    <property type="entry name" value="NAD(P)-bd_dom_sf"/>
</dbReference>
<feature type="non-terminal residue" evidence="9">
    <location>
        <position position="1"/>
    </location>
</feature>
<dbReference type="SUPFAM" id="SSF48179">
    <property type="entry name" value="6-phosphogluconate dehydrogenase C-terminal domain-like"/>
    <property type="match status" value="1"/>
</dbReference>
<feature type="region of interest" description="Disordered" evidence="6">
    <location>
        <begin position="397"/>
        <end position="421"/>
    </location>
</feature>
<dbReference type="Gene3D" id="3.40.50.720">
    <property type="entry name" value="NAD(P)-binding Rossmann-like Domain"/>
    <property type="match status" value="1"/>
</dbReference>
<dbReference type="GO" id="GO:0005739">
    <property type="term" value="C:mitochondrion"/>
    <property type="evidence" value="ECO:0007669"/>
    <property type="project" value="TreeGrafter"/>
</dbReference>
<reference evidence="9" key="1">
    <citation type="journal article" date="2020" name="Stud. Mycol.">
        <title>101 Dothideomycetes genomes: a test case for predicting lifestyles and emergence of pathogens.</title>
        <authorList>
            <person name="Haridas S."/>
            <person name="Albert R."/>
            <person name="Binder M."/>
            <person name="Bloem J."/>
            <person name="Labutti K."/>
            <person name="Salamov A."/>
            <person name="Andreopoulos B."/>
            <person name="Baker S."/>
            <person name="Barry K."/>
            <person name="Bills G."/>
            <person name="Bluhm B."/>
            <person name="Cannon C."/>
            <person name="Castanera R."/>
            <person name="Culley D."/>
            <person name="Daum C."/>
            <person name="Ezra D."/>
            <person name="Gonzalez J."/>
            <person name="Henrissat B."/>
            <person name="Kuo A."/>
            <person name="Liang C."/>
            <person name="Lipzen A."/>
            <person name="Lutzoni F."/>
            <person name="Magnuson J."/>
            <person name="Mondo S."/>
            <person name="Nolan M."/>
            <person name="Ohm R."/>
            <person name="Pangilinan J."/>
            <person name="Park H.-J."/>
            <person name="Ramirez L."/>
            <person name="Alfaro M."/>
            <person name="Sun H."/>
            <person name="Tritt A."/>
            <person name="Yoshinaga Y."/>
            <person name="Zwiers L.-H."/>
            <person name="Turgeon B."/>
            <person name="Goodwin S."/>
            <person name="Spatafora J."/>
            <person name="Crous P."/>
            <person name="Grigoriev I."/>
        </authorList>
    </citation>
    <scope>NUCLEOTIDE SEQUENCE</scope>
    <source>
        <strain evidence="9">CBS 121167</strain>
    </source>
</reference>
<evidence type="ECO:0000313" key="9">
    <source>
        <dbReference type="EMBL" id="KAF2146267.1"/>
    </source>
</evidence>
<sequence>RRIYILGTGSIGKFVAHSLRSIPNPPPVTLLFHKPSLLKEWHAAGEEIRLSIRVALGQRADVARNGFDVELAMPNRREHGKEIEYAYDPLRTFTPKPQKETEELPNNYVRDDTLTDEPIDSLIVTTKAFSTVSALSAIQHRLLPTSTILFLQNGMGVSDEVSRVLFPDEAARPKYLQGVVSHGVSSQTPFSAKHTGTGTIQMGPLPRPDSDEDMTQMQSFHSLGATSHYLLRTLARTPALCAVSLSPVGILCSQLEKLAVNCVINPLTSLTDARNGSLLYNFSLTRVQRLLLSEISVVIRSLPELRGVLNINTRFSPDRLETLTTSIAAKTAENTSSMLNDVRRGLRTEVDYINGYIVRRGEEIGMRCVMNYMVTNLVKGKQQLISKEIAEDAALLGDNPATSLERGEGYGKPPPKSSSVV</sequence>
<dbReference type="EC" id="1.1.1.169" evidence="2"/>
<evidence type="ECO:0000256" key="6">
    <source>
        <dbReference type="SAM" id="MobiDB-lite"/>
    </source>
</evidence>
<evidence type="ECO:0000256" key="4">
    <source>
        <dbReference type="ARBA" id="ARBA00023002"/>
    </source>
</evidence>
<dbReference type="Pfam" id="PF08546">
    <property type="entry name" value="ApbA_C"/>
    <property type="match status" value="1"/>
</dbReference>
<evidence type="ECO:0000259" key="7">
    <source>
        <dbReference type="Pfam" id="PF02558"/>
    </source>
</evidence>
<evidence type="ECO:0000256" key="1">
    <source>
        <dbReference type="ARBA" id="ARBA00007870"/>
    </source>
</evidence>
<dbReference type="InterPro" id="IPR050838">
    <property type="entry name" value="Ketopantoate_reductase"/>
</dbReference>
<feature type="domain" description="Ketopantoate reductase N-terminal" evidence="7">
    <location>
        <begin position="3"/>
        <end position="206"/>
    </location>
</feature>
<dbReference type="InterPro" id="IPR013328">
    <property type="entry name" value="6PGD_dom2"/>
</dbReference>
<dbReference type="GO" id="GO:0050661">
    <property type="term" value="F:NADP binding"/>
    <property type="evidence" value="ECO:0007669"/>
    <property type="project" value="TreeGrafter"/>
</dbReference>
<evidence type="ECO:0000259" key="8">
    <source>
        <dbReference type="Pfam" id="PF08546"/>
    </source>
</evidence>
<dbReference type="InterPro" id="IPR013752">
    <property type="entry name" value="KPA_reductase"/>
</dbReference>
<dbReference type="PANTHER" id="PTHR43765:SF2">
    <property type="entry name" value="2-DEHYDROPANTOATE 2-REDUCTASE"/>
    <property type="match status" value="1"/>
</dbReference>
<dbReference type="Pfam" id="PF02558">
    <property type="entry name" value="ApbA"/>
    <property type="match status" value="1"/>
</dbReference>
<proteinExistence type="inferred from homology"/>
<dbReference type="InterPro" id="IPR003710">
    <property type="entry name" value="ApbA"/>
</dbReference>
<evidence type="ECO:0000256" key="2">
    <source>
        <dbReference type="ARBA" id="ARBA00013014"/>
    </source>
</evidence>
<dbReference type="InterPro" id="IPR013332">
    <property type="entry name" value="KPR_N"/>
</dbReference>
<gene>
    <name evidence="9" type="ORF">K452DRAFT_219546</name>
</gene>
<accession>A0A6A6BTW4</accession>
<evidence type="ECO:0000256" key="3">
    <source>
        <dbReference type="ARBA" id="ARBA00022857"/>
    </source>
</evidence>
<keyword evidence="10" id="KW-1185">Reference proteome</keyword>
<dbReference type="AlphaFoldDB" id="A0A6A6BTW4"/>
<organism evidence="9 10">
    <name type="scientific">Aplosporella prunicola CBS 121167</name>
    <dbReference type="NCBI Taxonomy" id="1176127"/>
    <lineage>
        <taxon>Eukaryota</taxon>
        <taxon>Fungi</taxon>
        <taxon>Dikarya</taxon>
        <taxon>Ascomycota</taxon>
        <taxon>Pezizomycotina</taxon>
        <taxon>Dothideomycetes</taxon>
        <taxon>Dothideomycetes incertae sedis</taxon>
        <taxon>Botryosphaeriales</taxon>
        <taxon>Aplosporellaceae</taxon>
        <taxon>Aplosporella</taxon>
    </lineage>
</organism>
<dbReference type="GeneID" id="54293913"/>
<feature type="compositionally biased region" description="Pro residues" evidence="6">
    <location>
        <begin position="412"/>
        <end position="421"/>
    </location>
</feature>
<dbReference type="SUPFAM" id="SSF51735">
    <property type="entry name" value="NAD(P)-binding Rossmann-fold domains"/>
    <property type="match status" value="1"/>
</dbReference>
<dbReference type="OrthoDB" id="73846at2759"/>
<dbReference type="GO" id="GO:0015940">
    <property type="term" value="P:pantothenate biosynthetic process"/>
    <property type="evidence" value="ECO:0007669"/>
    <property type="project" value="InterPro"/>
</dbReference>
<evidence type="ECO:0000256" key="5">
    <source>
        <dbReference type="ARBA" id="ARBA00032024"/>
    </source>
</evidence>
<name>A0A6A6BTW4_9PEZI</name>
<dbReference type="Gene3D" id="1.10.1040.10">
    <property type="entry name" value="N-(1-d-carboxylethyl)-l-norvaline Dehydrogenase, domain 2"/>
    <property type="match status" value="1"/>
</dbReference>
<dbReference type="InterPro" id="IPR008927">
    <property type="entry name" value="6-PGluconate_DH-like_C_sf"/>
</dbReference>
<evidence type="ECO:0000313" key="10">
    <source>
        <dbReference type="Proteomes" id="UP000799438"/>
    </source>
</evidence>
<keyword evidence="3" id="KW-0521">NADP</keyword>
<dbReference type="Proteomes" id="UP000799438">
    <property type="component" value="Unassembled WGS sequence"/>
</dbReference>
<dbReference type="RefSeq" id="XP_033401976.1">
    <property type="nucleotide sequence ID" value="XM_033536417.1"/>
</dbReference>
<dbReference type="GO" id="GO:0008677">
    <property type="term" value="F:2-dehydropantoate 2-reductase activity"/>
    <property type="evidence" value="ECO:0007669"/>
    <property type="project" value="UniProtKB-EC"/>
</dbReference>
<dbReference type="PANTHER" id="PTHR43765">
    <property type="entry name" value="2-DEHYDROPANTOATE 2-REDUCTASE-RELATED"/>
    <property type="match status" value="1"/>
</dbReference>
<protein>
    <recommendedName>
        <fullName evidence="2">2-dehydropantoate 2-reductase</fullName>
        <ecNumber evidence="2">1.1.1.169</ecNumber>
    </recommendedName>
    <alternativeName>
        <fullName evidence="5">Ketopantoate reductase</fullName>
    </alternativeName>
</protein>
<dbReference type="EMBL" id="ML995476">
    <property type="protein sequence ID" value="KAF2146267.1"/>
    <property type="molecule type" value="Genomic_DNA"/>
</dbReference>
<comment type="similarity">
    <text evidence="1">Belongs to the ketopantoate reductase family.</text>
</comment>